<dbReference type="GO" id="GO:0005886">
    <property type="term" value="C:plasma membrane"/>
    <property type="evidence" value="ECO:0007669"/>
    <property type="project" value="UniProtKB-SubCell"/>
</dbReference>
<evidence type="ECO:0000256" key="9">
    <source>
        <dbReference type="SAM" id="MobiDB-lite"/>
    </source>
</evidence>
<dbReference type="GO" id="GO:0022900">
    <property type="term" value="P:electron transport chain"/>
    <property type="evidence" value="ECO:0007669"/>
    <property type="project" value="UniProtKB-UniRule"/>
</dbReference>
<reference evidence="11" key="1">
    <citation type="submission" date="2020-10" db="EMBL/GenBank/DDBJ databases">
        <title>Bacterium isolated from coastal waters sediment.</title>
        <authorList>
            <person name="Chen R.-J."/>
            <person name="Lu D.-C."/>
            <person name="Zhu K.-L."/>
            <person name="Du Z.-J."/>
        </authorList>
    </citation>
    <scope>NUCLEOTIDE SEQUENCE</scope>
    <source>
        <strain evidence="11">N1Y112</strain>
    </source>
</reference>
<feature type="binding site" evidence="8">
    <location>
        <position position="381"/>
    </location>
    <ligand>
        <name>[4Fe-4S] cluster</name>
        <dbReference type="ChEBI" id="CHEBI:49883"/>
        <label>2</label>
    </ligand>
</feature>
<feature type="binding site" evidence="8">
    <location>
        <position position="416"/>
    </location>
    <ligand>
        <name>[4Fe-4S] cluster</name>
        <dbReference type="ChEBI" id="CHEBI:49883"/>
        <label>2</label>
    </ligand>
</feature>
<evidence type="ECO:0000256" key="8">
    <source>
        <dbReference type="HAMAP-Rule" id="MF_00461"/>
    </source>
</evidence>
<evidence type="ECO:0000256" key="4">
    <source>
        <dbReference type="ARBA" id="ARBA00022737"/>
    </source>
</evidence>
<evidence type="ECO:0000256" key="3">
    <source>
        <dbReference type="ARBA" id="ARBA00022723"/>
    </source>
</evidence>
<dbReference type="PROSITE" id="PS51379">
    <property type="entry name" value="4FE4S_FER_2"/>
    <property type="match status" value="2"/>
</dbReference>
<dbReference type="InterPro" id="IPR017896">
    <property type="entry name" value="4Fe4S_Fe-S-bd"/>
</dbReference>
<keyword evidence="5 8" id="KW-0249">Electron transport</keyword>
<keyword evidence="8" id="KW-1003">Cell membrane</keyword>
<evidence type="ECO:0000313" key="12">
    <source>
        <dbReference type="Proteomes" id="UP000640333"/>
    </source>
</evidence>
<name>A0A8J7F7R3_9GAMM</name>
<dbReference type="SUPFAM" id="SSF46548">
    <property type="entry name" value="alpha-helical ferredoxin"/>
    <property type="match status" value="1"/>
</dbReference>
<keyword evidence="1 8" id="KW-0813">Transport</keyword>
<dbReference type="InterPro" id="IPR037225">
    <property type="entry name" value="Nuo51_FMN-bd_sf"/>
</dbReference>
<dbReference type="PANTHER" id="PTHR43034">
    <property type="entry name" value="ION-TRANSLOCATING OXIDOREDUCTASE COMPLEX SUBUNIT C"/>
    <property type="match status" value="1"/>
</dbReference>
<feature type="binding site" evidence="8">
    <location>
        <position position="371"/>
    </location>
    <ligand>
        <name>[4Fe-4S] cluster</name>
        <dbReference type="ChEBI" id="CHEBI:49883"/>
        <label>1</label>
    </ligand>
</feature>
<keyword evidence="8" id="KW-1278">Translocase</keyword>
<dbReference type="PANTHER" id="PTHR43034:SF2">
    <property type="entry name" value="ION-TRANSLOCATING OXIDOREDUCTASE COMPLEX SUBUNIT C"/>
    <property type="match status" value="1"/>
</dbReference>
<comment type="cofactor">
    <cofactor evidence="8">
        <name>[4Fe-4S] cluster</name>
        <dbReference type="ChEBI" id="CHEBI:49883"/>
    </cofactor>
    <text evidence="8">Binds 2 [4Fe-4S] clusters per subunit.</text>
</comment>
<evidence type="ECO:0000256" key="2">
    <source>
        <dbReference type="ARBA" id="ARBA00022485"/>
    </source>
</evidence>
<gene>
    <name evidence="11" type="primary">rsxC</name>
    <name evidence="8" type="synonym">rnfC</name>
    <name evidence="11" type="ORF">IOQ59_05200</name>
</gene>
<dbReference type="Gene3D" id="3.30.70.20">
    <property type="match status" value="1"/>
</dbReference>
<keyword evidence="4 8" id="KW-0677">Repeat</keyword>
<evidence type="ECO:0000313" key="11">
    <source>
        <dbReference type="EMBL" id="MBE9396655.1"/>
    </source>
</evidence>
<dbReference type="GO" id="GO:0046872">
    <property type="term" value="F:metal ion binding"/>
    <property type="evidence" value="ECO:0007669"/>
    <property type="project" value="UniProtKB-KW"/>
</dbReference>
<keyword evidence="12" id="KW-1185">Reference proteome</keyword>
<dbReference type="Proteomes" id="UP000640333">
    <property type="component" value="Unassembled WGS sequence"/>
</dbReference>
<feature type="binding site" evidence="8">
    <location>
        <position position="420"/>
    </location>
    <ligand>
        <name>[4Fe-4S] cluster</name>
        <dbReference type="ChEBI" id="CHEBI:49883"/>
        <label>1</label>
    </ligand>
</feature>
<feature type="region of interest" description="Disordered" evidence="9">
    <location>
        <begin position="473"/>
        <end position="504"/>
    </location>
</feature>
<keyword evidence="3 8" id="KW-0479">Metal-binding</keyword>
<accession>A0A8J7F7R3</accession>
<dbReference type="GO" id="GO:0051539">
    <property type="term" value="F:4 iron, 4 sulfur cluster binding"/>
    <property type="evidence" value="ECO:0007669"/>
    <property type="project" value="UniProtKB-KW"/>
</dbReference>
<keyword evidence="7 8" id="KW-0411">Iron-sulfur</keyword>
<dbReference type="InterPro" id="IPR017900">
    <property type="entry name" value="4Fe4S_Fe_S_CS"/>
</dbReference>
<keyword evidence="8" id="KW-0997">Cell inner membrane</keyword>
<comment type="similarity">
    <text evidence="8">Belongs to the 4Fe4S bacterial-type ferredoxin family. RnfC subfamily.</text>
</comment>
<dbReference type="NCBIfam" id="TIGR01945">
    <property type="entry name" value="rnfC"/>
    <property type="match status" value="1"/>
</dbReference>
<feature type="domain" description="4Fe-4S ferredoxin-type" evidence="10">
    <location>
        <begin position="362"/>
        <end position="391"/>
    </location>
</feature>
<dbReference type="EMBL" id="JADEYS010000004">
    <property type="protein sequence ID" value="MBE9396655.1"/>
    <property type="molecule type" value="Genomic_DNA"/>
</dbReference>
<comment type="subcellular location">
    <subcellularLocation>
        <location evidence="8">Cell inner membrane</location>
        <topology evidence="8">Peripheral membrane protein</topology>
    </subcellularLocation>
</comment>
<organism evidence="11 12">
    <name type="scientific">Pontibacterium sinense</name>
    <dbReference type="NCBI Taxonomy" id="2781979"/>
    <lineage>
        <taxon>Bacteria</taxon>
        <taxon>Pseudomonadati</taxon>
        <taxon>Pseudomonadota</taxon>
        <taxon>Gammaproteobacteria</taxon>
        <taxon>Oceanospirillales</taxon>
        <taxon>Oceanospirillaceae</taxon>
        <taxon>Pontibacterium</taxon>
    </lineage>
</organism>
<dbReference type="Pfam" id="PF01512">
    <property type="entry name" value="Complex1_51K"/>
    <property type="match status" value="1"/>
</dbReference>
<dbReference type="AlphaFoldDB" id="A0A8J7F7R3"/>
<dbReference type="GO" id="GO:0009055">
    <property type="term" value="F:electron transfer activity"/>
    <property type="evidence" value="ECO:0007669"/>
    <property type="project" value="InterPro"/>
</dbReference>
<comment type="caution">
    <text evidence="11">The sequence shown here is derived from an EMBL/GenBank/DDBJ whole genome shotgun (WGS) entry which is preliminary data.</text>
</comment>
<dbReference type="RefSeq" id="WP_193952213.1">
    <property type="nucleotide sequence ID" value="NZ_JADEYS010000004.1"/>
</dbReference>
<evidence type="ECO:0000259" key="10">
    <source>
        <dbReference type="PROSITE" id="PS51379"/>
    </source>
</evidence>
<feature type="binding site" evidence="8">
    <location>
        <position position="413"/>
    </location>
    <ligand>
        <name>[4Fe-4S] cluster</name>
        <dbReference type="ChEBI" id="CHEBI:49883"/>
        <label>2</label>
    </ligand>
</feature>
<proteinExistence type="inferred from homology"/>
<dbReference type="Pfam" id="PF13375">
    <property type="entry name" value="RnfC_N"/>
    <property type="match status" value="1"/>
</dbReference>
<feature type="binding site" evidence="8">
    <location>
        <position position="374"/>
    </location>
    <ligand>
        <name>[4Fe-4S] cluster</name>
        <dbReference type="ChEBI" id="CHEBI:49883"/>
        <label>1</label>
    </ligand>
</feature>
<evidence type="ECO:0000256" key="5">
    <source>
        <dbReference type="ARBA" id="ARBA00022982"/>
    </source>
</evidence>
<evidence type="ECO:0000256" key="6">
    <source>
        <dbReference type="ARBA" id="ARBA00023004"/>
    </source>
</evidence>
<feature type="binding site" evidence="8">
    <location>
        <position position="377"/>
    </location>
    <ligand>
        <name>[4Fe-4S] cluster</name>
        <dbReference type="ChEBI" id="CHEBI:49883"/>
        <label>1</label>
    </ligand>
</feature>
<dbReference type="Pfam" id="PF12838">
    <property type="entry name" value="Fer4_7"/>
    <property type="match status" value="1"/>
</dbReference>
<keyword evidence="2 8" id="KW-0004">4Fe-4S</keyword>
<dbReference type="NCBIfam" id="NF003454">
    <property type="entry name" value="PRK05035.1"/>
    <property type="match status" value="1"/>
</dbReference>
<dbReference type="InterPro" id="IPR011538">
    <property type="entry name" value="Nuo51_FMN-bd"/>
</dbReference>
<dbReference type="Gene3D" id="3.40.50.11540">
    <property type="entry name" value="NADH-ubiquinone oxidoreductase 51kDa subunit"/>
    <property type="match status" value="1"/>
</dbReference>
<protein>
    <recommendedName>
        <fullName evidence="8">Ion-translocating oxidoreductase complex subunit C</fullName>
        <ecNumber evidence="8">7.-.-.-</ecNumber>
    </recommendedName>
    <alternativeName>
        <fullName evidence="8">Rnf electron transport complex subunit C</fullName>
    </alternativeName>
</protein>
<keyword evidence="6 8" id="KW-0408">Iron</keyword>
<feature type="binding site" evidence="8">
    <location>
        <position position="410"/>
    </location>
    <ligand>
        <name>[4Fe-4S] cluster</name>
        <dbReference type="ChEBI" id="CHEBI:49883"/>
        <label>2</label>
    </ligand>
</feature>
<keyword evidence="8" id="KW-0472">Membrane</keyword>
<evidence type="ECO:0000256" key="7">
    <source>
        <dbReference type="ARBA" id="ARBA00023014"/>
    </source>
</evidence>
<evidence type="ECO:0000256" key="1">
    <source>
        <dbReference type="ARBA" id="ARBA00022448"/>
    </source>
</evidence>
<feature type="domain" description="4Fe-4S ferredoxin-type" evidence="10">
    <location>
        <begin position="401"/>
        <end position="430"/>
    </location>
</feature>
<dbReference type="PROSITE" id="PS00198">
    <property type="entry name" value="4FE4S_FER_1"/>
    <property type="match status" value="1"/>
</dbReference>
<dbReference type="SUPFAM" id="SSF142019">
    <property type="entry name" value="Nqo1 FMN-binding domain-like"/>
    <property type="match status" value="1"/>
</dbReference>
<feature type="region of interest" description="Disordered" evidence="9">
    <location>
        <begin position="1"/>
        <end position="23"/>
    </location>
</feature>
<comment type="subunit">
    <text evidence="8">The complex is composed of six subunits: RnfA, RnfB, RnfC, RnfD, RnfE and RnfG.</text>
</comment>
<sequence length="988" mass="105494">MSSVHSFHGGIHPPENKRQSNGAPIQAAPIPAKLVLPLSQHIGAPAEPLVKVGDRVLKGQVIAEPIGRISVSLHAPTSGTISMIGPQPVPHASGMEANCIVIETDGQDEWIEHSGLEDYKSLSKQELIGYIRNYGIAGMGGAGFPTDVKLHLGDDHIVNTLIINAAECEPYITADDLLIRERSDQILGGIEVIAHLLNPSHILIGIEDNKPQAIRALEDTVRGSRLNIDVVVVPTKYPSGGEKQLIKLLTGVEVPSGRIPADVGIVCQNVGTASAIFRAVHQGEPLISRVVTITGDAVNQRHNLEVLIGTQYSELLDASSVRRDDLYRLVMGGPMMGFTMNNEAIPVVKTTNCIIAATHEEMPPAPPAMNCIRCGMCEQVCPAELLPQQLHWFAKGKEYEKAKHHNLFDCIECGACSYVCPSNIPLVQYYRNAKAEIRQEEVEKQKAEYARQRFEARQARLEQEKIEKELRRKARAEQAAKAQASKKDSVAAKPAASTDDPKALKTAAAVARTKLKKAQKAFEQAKDASADNLPELEAAFKAAEQKANDAQTKLENAEKGVTSAASGAPDIKALKTAAAVARTKLKKAQTALKSAEEKGQDGIEALRETVKTLDAKSEAAQKAYDDAQSAPAQVEPVVDIKQLKTAAAVARTKLKQAEKALAKAQESGEGDIAELEAKVKEQQAKVESTQQAFEAAESGGTAAATPIVDLAPLKEEMEKALAKVEKADAAAKNAEEKGLPAAEKMKAGVEKLRGKYEEAKQAYESAQQSSAPSAPAIDLAPLKEDMDKALAKVEKAEAAAKNAEEKGLPAAEKMKAGVEKLRGKYEEAKQAYEAAQHSSASNAPVVDLAPLKEDMEKALAKVEKADAAAKNAEEKGLPTAEKMKAGVEKLRGKYEEAKQAYDAALNASAPTVPAANLDALKADMDSARSKVEKAAAAAKNAEEKGLPTAEKMKAGVEKLRGKYEEAKQAYVAAGGTVEAAQPDTLTID</sequence>
<dbReference type="InterPro" id="IPR026902">
    <property type="entry name" value="RnfC_N"/>
</dbReference>
<dbReference type="HAMAP" id="MF_00461">
    <property type="entry name" value="RsxC_RnfC"/>
    <property type="match status" value="1"/>
</dbReference>
<dbReference type="InterPro" id="IPR010208">
    <property type="entry name" value="Ion_transpt_RnfC/RsxC"/>
</dbReference>
<dbReference type="EC" id="7.-.-.-" evidence="8"/>
<comment type="function">
    <text evidence="8">Part of a membrane-bound complex that couples electron transfer with translocation of ions across the membrane.</text>
</comment>